<dbReference type="HOGENOM" id="CLU_070123_0_0_1"/>
<organism evidence="3">
    <name type="scientific">Melampsora larici-populina (strain 98AG31 / pathotype 3-4-7)</name>
    <name type="common">Poplar leaf rust fungus</name>
    <dbReference type="NCBI Taxonomy" id="747676"/>
    <lineage>
        <taxon>Eukaryota</taxon>
        <taxon>Fungi</taxon>
        <taxon>Dikarya</taxon>
        <taxon>Basidiomycota</taxon>
        <taxon>Pucciniomycotina</taxon>
        <taxon>Pucciniomycetes</taxon>
        <taxon>Pucciniales</taxon>
        <taxon>Melampsoraceae</taxon>
        <taxon>Melampsora</taxon>
    </lineage>
</organism>
<feature type="compositionally biased region" description="Low complexity" evidence="1">
    <location>
        <begin position="129"/>
        <end position="164"/>
    </location>
</feature>
<dbReference type="Proteomes" id="UP000001072">
    <property type="component" value="Unassembled WGS sequence"/>
</dbReference>
<keyword evidence="3" id="KW-1185">Reference proteome</keyword>
<sequence length="265" mass="28303">MSSTVSSNVIDSSSDVLAPTTRLHISTLAVSSAAAGSILEVVMSTRGSAEREPVSIPLTAHPGVKDGKDQCMKCGVFGHRTFQCAQFSYSAEPIPDWRRTTNGKIYSVKALLGMHPYCKWTVDMVLEESSSPSATPTPVPTSVASKPDNSPSATPTPVPASVASKPSNDDSTKLDIQSMFFQMGRSARSEYIGCPTPTPPATSSSPSSLHQAFNPFVTSWNDWFKLWNGNPNRITAAAAAISERLTGRIHMTVTVGRNPVLSRSD</sequence>
<dbReference type="GeneID" id="18937596"/>
<dbReference type="VEuPathDB" id="FungiDB:MELLADRAFT_96426"/>
<evidence type="ECO:0000313" key="3">
    <source>
        <dbReference type="Proteomes" id="UP000001072"/>
    </source>
</evidence>
<evidence type="ECO:0000256" key="1">
    <source>
        <dbReference type="SAM" id="MobiDB-lite"/>
    </source>
</evidence>
<dbReference type="InParanoid" id="F4RES8"/>
<feature type="region of interest" description="Disordered" evidence="1">
    <location>
        <begin position="129"/>
        <end position="172"/>
    </location>
</feature>
<gene>
    <name evidence="2" type="ORF">MELLADRAFT_96426</name>
</gene>
<accession>F4RES8</accession>
<dbReference type="AlphaFoldDB" id="F4RES8"/>
<reference evidence="3" key="1">
    <citation type="journal article" date="2011" name="Proc. Natl. Acad. Sci. U.S.A.">
        <title>Obligate biotrophy features unraveled by the genomic analysis of rust fungi.</title>
        <authorList>
            <person name="Duplessis S."/>
            <person name="Cuomo C.A."/>
            <person name="Lin Y.-C."/>
            <person name="Aerts A."/>
            <person name="Tisserant E."/>
            <person name="Veneault-Fourrey C."/>
            <person name="Joly D.L."/>
            <person name="Hacquard S."/>
            <person name="Amselem J."/>
            <person name="Cantarel B.L."/>
            <person name="Chiu R."/>
            <person name="Coutinho P.M."/>
            <person name="Feau N."/>
            <person name="Field M."/>
            <person name="Frey P."/>
            <person name="Gelhaye E."/>
            <person name="Goldberg J."/>
            <person name="Grabherr M.G."/>
            <person name="Kodira C.D."/>
            <person name="Kohler A."/>
            <person name="Kuees U."/>
            <person name="Lindquist E.A."/>
            <person name="Lucas S.M."/>
            <person name="Mago R."/>
            <person name="Mauceli E."/>
            <person name="Morin E."/>
            <person name="Murat C."/>
            <person name="Pangilinan J.L."/>
            <person name="Park R."/>
            <person name="Pearson M."/>
            <person name="Quesneville H."/>
            <person name="Rouhier N."/>
            <person name="Sakthikumar S."/>
            <person name="Salamov A.A."/>
            <person name="Schmutz J."/>
            <person name="Selles B."/>
            <person name="Shapiro H."/>
            <person name="Tanguay P."/>
            <person name="Tuskan G.A."/>
            <person name="Henrissat B."/>
            <person name="Van de Peer Y."/>
            <person name="Rouze P."/>
            <person name="Ellis J.G."/>
            <person name="Dodds P.N."/>
            <person name="Schein J.E."/>
            <person name="Zhong S."/>
            <person name="Hamelin R.C."/>
            <person name="Grigoriev I.V."/>
            <person name="Szabo L.J."/>
            <person name="Martin F."/>
        </authorList>
    </citation>
    <scope>NUCLEOTIDE SEQUENCE [LARGE SCALE GENOMIC DNA]</scope>
    <source>
        <strain evidence="3">98AG31 / pathotype 3-4-7</strain>
    </source>
</reference>
<dbReference type="KEGG" id="mlr:MELLADRAFT_96426"/>
<dbReference type="RefSeq" id="XP_007407512.1">
    <property type="nucleotide sequence ID" value="XM_007407450.1"/>
</dbReference>
<protein>
    <submittedName>
        <fullName evidence="2">Uncharacterized protein</fullName>
    </submittedName>
</protein>
<dbReference type="EMBL" id="GL883098">
    <property type="protein sequence ID" value="EGG09152.1"/>
    <property type="molecule type" value="Genomic_DNA"/>
</dbReference>
<proteinExistence type="predicted"/>
<name>F4RES8_MELLP</name>
<evidence type="ECO:0000313" key="2">
    <source>
        <dbReference type="EMBL" id="EGG09152.1"/>
    </source>
</evidence>